<feature type="signal peptide" evidence="5">
    <location>
        <begin position="1"/>
        <end position="17"/>
    </location>
</feature>
<reference evidence="7 8" key="1">
    <citation type="journal article" date="2018" name="Nat. Ecol. Evol.">
        <title>Shark genomes provide insights into elasmobranch evolution and the origin of vertebrates.</title>
        <authorList>
            <person name="Hara Y"/>
            <person name="Yamaguchi K"/>
            <person name="Onimaru K"/>
            <person name="Kadota M"/>
            <person name="Koyanagi M"/>
            <person name="Keeley SD"/>
            <person name="Tatsumi K"/>
            <person name="Tanaka K"/>
            <person name="Motone F"/>
            <person name="Kageyama Y"/>
            <person name="Nozu R"/>
            <person name="Adachi N"/>
            <person name="Nishimura O"/>
            <person name="Nakagawa R"/>
            <person name="Tanegashima C"/>
            <person name="Kiyatake I"/>
            <person name="Matsumoto R"/>
            <person name="Murakumo K"/>
            <person name="Nishida K"/>
            <person name="Terakita A"/>
            <person name="Kuratani S"/>
            <person name="Sato K"/>
            <person name="Hyodo S Kuraku.S."/>
        </authorList>
    </citation>
    <scope>NUCLEOTIDE SEQUENCE [LARGE SCALE GENOMIC DNA]</scope>
</reference>
<dbReference type="OMA" id="CEYKNER"/>
<feature type="region of interest" description="Disordered" evidence="4">
    <location>
        <begin position="194"/>
        <end position="256"/>
    </location>
</feature>
<dbReference type="Proteomes" id="UP000287033">
    <property type="component" value="Unassembled WGS sequence"/>
</dbReference>
<evidence type="ECO:0000256" key="5">
    <source>
        <dbReference type="SAM" id="SignalP"/>
    </source>
</evidence>
<dbReference type="Pfam" id="PF02191">
    <property type="entry name" value="OLF"/>
    <property type="match status" value="1"/>
</dbReference>
<feature type="domain" description="Olfactomedin-like" evidence="6">
    <location>
        <begin position="268"/>
        <end position="527"/>
    </location>
</feature>
<feature type="compositionally biased region" description="Polar residues" evidence="4">
    <location>
        <begin position="203"/>
        <end position="232"/>
    </location>
</feature>
<dbReference type="PROSITE" id="PS51132">
    <property type="entry name" value="OLF"/>
    <property type="match status" value="1"/>
</dbReference>
<dbReference type="GO" id="GO:0007165">
    <property type="term" value="P:signal transduction"/>
    <property type="evidence" value="ECO:0007669"/>
    <property type="project" value="TreeGrafter"/>
</dbReference>
<dbReference type="InterPro" id="IPR003112">
    <property type="entry name" value="Olfac-like_dom"/>
</dbReference>
<comment type="caution">
    <text evidence="3">Lacks conserved residue(s) required for the propagation of feature annotation.</text>
</comment>
<dbReference type="EMBL" id="BEZZ01001158">
    <property type="protein sequence ID" value="GCC38316.1"/>
    <property type="molecule type" value="Genomic_DNA"/>
</dbReference>
<evidence type="ECO:0000313" key="8">
    <source>
        <dbReference type="Proteomes" id="UP000287033"/>
    </source>
</evidence>
<proteinExistence type="predicted"/>
<dbReference type="STRING" id="137246.A0A401T6N5"/>
<evidence type="ECO:0000256" key="3">
    <source>
        <dbReference type="PROSITE-ProRule" id="PRU00446"/>
    </source>
</evidence>
<keyword evidence="2" id="KW-0964">Secreted</keyword>
<dbReference type="AlphaFoldDB" id="A0A401T6N5"/>
<protein>
    <recommendedName>
        <fullName evidence="6">Olfactomedin-like domain-containing protein</fullName>
    </recommendedName>
</protein>
<organism evidence="7 8">
    <name type="scientific">Chiloscyllium punctatum</name>
    <name type="common">Brownbanded bambooshark</name>
    <name type="synonym">Hemiscyllium punctatum</name>
    <dbReference type="NCBI Taxonomy" id="137246"/>
    <lineage>
        <taxon>Eukaryota</taxon>
        <taxon>Metazoa</taxon>
        <taxon>Chordata</taxon>
        <taxon>Craniata</taxon>
        <taxon>Vertebrata</taxon>
        <taxon>Chondrichthyes</taxon>
        <taxon>Elasmobranchii</taxon>
        <taxon>Galeomorphii</taxon>
        <taxon>Galeoidea</taxon>
        <taxon>Orectolobiformes</taxon>
        <taxon>Hemiscylliidae</taxon>
        <taxon>Chiloscyllium</taxon>
    </lineage>
</organism>
<gene>
    <name evidence="7" type="ORF">chiPu_0016830</name>
</gene>
<feature type="chain" id="PRO_5019252103" description="Olfactomedin-like domain-containing protein" evidence="5">
    <location>
        <begin position="18"/>
        <end position="527"/>
    </location>
</feature>
<evidence type="ECO:0000313" key="7">
    <source>
        <dbReference type="EMBL" id="GCC38316.1"/>
    </source>
</evidence>
<dbReference type="GO" id="GO:0005615">
    <property type="term" value="C:extracellular space"/>
    <property type="evidence" value="ECO:0007669"/>
    <property type="project" value="TreeGrafter"/>
</dbReference>
<accession>A0A401T6N5</accession>
<dbReference type="PANTHER" id="PTHR23192:SF87">
    <property type="entry name" value="AMASSIN-3"/>
    <property type="match status" value="1"/>
</dbReference>
<feature type="compositionally biased region" description="Polar residues" evidence="4">
    <location>
        <begin position="242"/>
        <end position="256"/>
    </location>
</feature>
<comment type="subcellular location">
    <subcellularLocation>
        <location evidence="1">Secreted</location>
    </subcellularLocation>
</comment>
<evidence type="ECO:0000256" key="4">
    <source>
        <dbReference type="SAM" id="MobiDB-lite"/>
    </source>
</evidence>
<keyword evidence="8" id="KW-1185">Reference proteome</keyword>
<evidence type="ECO:0000256" key="2">
    <source>
        <dbReference type="ARBA" id="ARBA00022525"/>
    </source>
</evidence>
<dbReference type="InterPro" id="IPR050605">
    <property type="entry name" value="Olfactomedin-like_domain"/>
</dbReference>
<keyword evidence="5" id="KW-0732">Signal</keyword>
<sequence length="527" mass="60025">MKVGLMVFTLLLNPVLTTPAQNKAVSRRIEETDCNCAFKMPTPMETRWTGGKTWAGGFHLQQMASSGSKCKCYCGVDPCEYKNERGAAKAKVEFSDLTTIQSLAIDLQEIFDNEETKRLNSYSAKLNSQLRKLEKRLERNVPSVNALLRETFETIVQHRSIYQNFSIAMRDVRKEISKLNFLLRKQQPLPLDKGTKNVVRLTPSKSLPMNRSMSKVGGTNDQLRPQSPASTKPRTRLHIPTSRPSVTPPETANGQTSDEYRNMIREDSCDGTPVMIRGPKTHSSSGRGEGVWMKDSVINQDRVYVANYFFGTTLIEFRNLEHFKLGRWSNTYKLPSSWMGTGHAVYNGSFYYNKAYTRNLIRYDLRLRAVASWTMLDELGRGSGGDGTFRWKGYSEVDFTVDEGGLWVAYFSNDFGYLSEEVLVLSRLDPVDLTARKETTWRTQLRRASYRNYFLICGVLYAMGVRGQAEGTVSYAFDTHTGSESDPGLRVQSKYSYLTQIDYNPSDKLLYAWDNGFQVTYDVMFTY</sequence>
<dbReference type="SMART" id="SM00284">
    <property type="entry name" value="OLF"/>
    <property type="match status" value="1"/>
</dbReference>
<dbReference type="OrthoDB" id="8626508at2759"/>
<dbReference type="PANTHER" id="PTHR23192">
    <property type="entry name" value="OLFACTOMEDIN-RELATED"/>
    <property type="match status" value="1"/>
</dbReference>
<feature type="region of interest" description="Disordered" evidence="4">
    <location>
        <begin position="269"/>
        <end position="288"/>
    </location>
</feature>
<evidence type="ECO:0000256" key="1">
    <source>
        <dbReference type="ARBA" id="ARBA00004613"/>
    </source>
</evidence>
<comment type="caution">
    <text evidence="7">The sequence shown here is derived from an EMBL/GenBank/DDBJ whole genome shotgun (WGS) entry which is preliminary data.</text>
</comment>
<evidence type="ECO:0000259" key="6">
    <source>
        <dbReference type="PROSITE" id="PS51132"/>
    </source>
</evidence>
<name>A0A401T6N5_CHIPU</name>